<protein>
    <submittedName>
        <fullName evidence="1">Uncharacterized protein</fullName>
    </submittedName>
</protein>
<sequence>MVHQASGTRPSMARVCVELDLLKPLVRKVKHDQETIGQRVNNQEKNQDPAPFDICLQDSSDREQEIIQERQVIKKIKNKNEFHKNIRVSEIPQALHDLESLTLNPGIEDNPFQGSKDFDICEREDLARVVPTLNLSPKSG</sequence>
<evidence type="ECO:0000313" key="2">
    <source>
        <dbReference type="Proteomes" id="UP001163823"/>
    </source>
</evidence>
<name>A0AAD7M3G2_QUISA</name>
<evidence type="ECO:0000313" key="1">
    <source>
        <dbReference type="EMBL" id="KAJ7969248.1"/>
    </source>
</evidence>
<organism evidence="1 2">
    <name type="scientific">Quillaja saponaria</name>
    <name type="common">Soap bark tree</name>
    <dbReference type="NCBI Taxonomy" id="32244"/>
    <lineage>
        <taxon>Eukaryota</taxon>
        <taxon>Viridiplantae</taxon>
        <taxon>Streptophyta</taxon>
        <taxon>Embryophyta</taxon>
        <taxon>Tracheophyta</taxon>
        <taxon>Spermatophyta</taxon>
        <taxon>Magnoliopsida</taxon>
        <taxon>eudicotyledons</taxon>
        <taxon>Gunneridae</taxon>
        <taxon>Pentapetalae</taxon>
        <taxon>rosids</taxon>
        <taxon>fabids</taxon>
        <taxon>Fabales</taxon>
        <taxon>Quillajaceae</taxon>
        <taxon>Quillaja</taxon>
    </lineage>
</organism>
<accession>A0AAD7M3G2</accession>
<dbReference type="KEGG" id="qsa:O6P43_013237"/>
<dbReference type="EMBL" id="JARAOO010000005">
    <property type="protein sequence ID" value="KAJ7969248.1"/>
    <property type="molecule type" value="Genomic_DNA"/>
</dbReference>
<keyword evidence="2" id="KW-1185">Reference proteome</keyword>
<proteinExistence type="predicted"/>
<dbReference type="Proteomes" id="UP001163823">
    <property type="component" value="Chromosome 5"/>
</dbReference>
<reference evidence="1" key="1">
    <citation type="journal article" date="2023" name="Science">
        <title>Elucidation of the pathway for biosynthesis of saponin adjuvants from the soapbark tree.</title>
        <authorList>
            <person name="Reed J."/>
            <person name="Orme A."/>
            <person name="El-Demerdash A."/>
            <person name="Owen C."/>
            <person name="Martin L.B.B."/>
            <person name="Misra R.C."/>
            <person name="Kikuchi S."/>
            <person name="Rejzek M."/>
            <person name="Martin A.C."/>
            <person name="Harkess A."/>
            <person name="Leebens-Mack J."/>
            <person name="Louveau T."/>
            <person name="Stephenson M.J."/>
            <person name="Osbourn A."/>
        </authorList>
    </citation>
    <scope>NUCLEOTIDE SEQUENCE</scope>
    <source>
        <strain evidence="1">S10</strain>
    </source>
</reference>
<dbReference type="AlphaFoldDB" id="A0AAD7M3G2"/>
<comment type="caution">
    <text evidence="1">The sequence shown here is derived from an EMBL/GenBank/DDBJ whole genome shotgun (WGS) entry which is preliminary data.</text>
</comment>
<gene>
    <name evidence="1" type="ORF">O6P43_013237</name>
</gene>